<keyword evidence="3" id="KW-1185">Reference proteome</keyword>
<dbReference type="Proteomes" id="UP001304683">
    <property type="component" value="Chromosome"/>
</dbReference>
<evidence type="ECO:0000313" key="2">
    <source>
        <dbReference type="EMBL" id="WPD19377.1"/>
    </source>
</evidence>
<dbReference type="EMBL" id="CP132508">
    <property type="protein sequence ID" value="WPD19377.1"/>
    <property type="molecule type" value="Genomic_DNA"/>
</dbReference>
<feature type="compositionally biased region" description="Basic and acidic residues" evidence="1">
    <location>
        <begin position="68"/>
        <end position="77"/>
    </location>
</feature>
<reference evidence="2 3" key="1">
    <citation type="submission" date="2023-08" db="EMBL/GenBank/DDBJ databases">
        <title>Genome sequence of Thermaerobacter compostii strain Ins1, a spore-forming filamentous bacterium isolated from a deep geothermal reservoir.</title>
        <authorList>
            <person name="Bregnard D."/>
            <person name="Gonzalez D."/>
            <person name="Junier P."/>
        </authorList>
    </citation>
    <scope>NUCLEOTIDE SEQUENCE [LARGE SCALE GENOMIC DNA]</scope>
    <source>
        <strain evidence="2 3">Ins1</strain>
    </source>
</reference>
<organism evidence="2 3">
    <name type="scientific">Thermaerobacter composti</name>
    <dbReference type="NCBI Taxonomy" id="554949"/>
    <lineage>
        <taxon>Bacteria</taxon>
        <taxon>Bacillati</taxon>
        <taxon>Bacillota</taxon>
        <taxon>Clostridia</taxon>
        <taxon>Eubacteriales</taxon>
        <taxon>Clostridiales Family XVII. Incertae Sedis</taxon>
        <taxon>Thermaerobacter</taxon>
    </lineage>
</organism>
<evidence type="ECO:0000313" key="3">
    <source>
        <dbReference type="Proteomes" id="UP001304683"/>
    </source>
</evidence>
<gene>
    <name evidence="2" type="ORF">Q5761_01515</name>
</gene>
<proteinExistence type="predicted"/>
<evidence type="ECO:0000256" key="1">
    <source>
        <dbReference type="SAM" id="MobiDB-lite"/>
    </source>
</evidence>
<protein>
    <recommendedName>
        <fullName evidence="4">DUF1918 domain-containing protein</fullName>
    </recommendedName>
</protein>
<accession>A0ABZ0QPD9</accession>
<sequence length="77" mass="8827">MFRRGQWVRHLRTGELGVIVRLRSSRQSIRVRWQSGQEQECTSEDVEPWDPPPGVDPSRFMASSQRGSADRRSASGE</sequence>
<feature type="region of interest" description="Disordered" evidence="1">
    <location>
        <begin position="32"/>
        <end position="77"/>
    </location>
</feature>
<evidence type="ECO:0008006" key="4">
    <source>
        <dbReference type="Google" id="ProtNLM"/>
    </source>
</evidence>
<name>A0ABZ0QPD9_9FIRM</name>
<dbReference type="RefSeq" id="WP_318750915.1">
    <property type="nucleotide sequence ID" value="NZ_CP132508.1"/>
</dbReference>